<evidence type="ECO:0000256" key="8">
    <source>
        <dbReference type="ARBA" id="ARBA00023163"/>
    </source>
</evidence>
<keyword evidence="4 10" id="KW-0597">Phosphoprotein</keyword>
<dbReference type="CDD" id="cd17536">
    <property type="entry name" value="REC_YesN-like"/>
    <property type="match status" value="1"/>
</dbReference>
<keyword evidence="6" id="KW-0805">Transcription regulation</keyword>
<evidence type="ECO:0000259" key="12">
    <source>
        <dbReference type="PROSITE" id="PS01124"/>
    </source>
</evidence>
<evidence type="ECO:0000256" key="9">
    <source>
        <dbReference type="ARBA" id="ARBA00024867"/>
    </source>
</evidence>
<evidence type="ECO:0000256" key="4">
    <source>
        <dbReference type="ARBA" id="ARBA00022553"/>
    </source>
</evidence>
<feature type="domain" description="HTH araC/xylS-type" evidence="12">
    <location>
        <begin position="408"/>
        <end position="507"/>
    </location>
</feature>
<dbReference type="PANTHER" id="PTHR42713">
    <property type="entry name" value="HISTIDINE KINASE-RELATED"/>
    <property type="match status" value="1"/>
</dbReference>
<evidence type="ECO:0000256" key="6">
    <source>
        <dbReference type="ARBA" id="ARBA00023015"/>
    </source>
</evidence>
<keyword evidence="3" id="KW-0963">Cytoplasm</keyword>
<feature type="modified residue" description="4-aspartylphosphate" evidence="10">
    <location>
        <position position="56"/>
    </location>
</feature>
<comment type="subcellular location">
    <subcellularLocation>
        <location evidence="1">Cytoplasm</location>
    </subcellularLocation>
</comment>
<dbReference type="RefSeq" id="WP_187370588.1">
    <property type="nucleotide sequence ID" value="NZ_JBBMFP010000003.1"/>
</dbReference>
<dbReference type="Gene3D" id="3.40.50.2300">
    <property type="match status" value="1"/>
</dbReference>
<sequence length="508" mass="59749">MKYQVLLVDDEKIYLDYLQKMINWESMDCEICGCAQNGEEAIQMVEEKTPDIVFMDINMSQMDGLDACEVLQDRKSSVKVIIMTAYNEFSFAHRAIRLNVFDYLLKPFDEEELSKALKKCIAEIRKERNYEKNQEETFLKGLLDSGMPGKEREQMEQMISNYHFLAVLFGRKTEVPFSERERIRSLLSDYFYPMGIESYFLGNQKGYGIVIHAMMQEQIPLAAIKSRYKKLLADHPEEEFQWVAIGNVVDGIDNLQNTYQNAQLVRENRIRTTGKICGYDDIQQLDKDVTFFNSSDVSLLIKAFEMKEYDTADSIIEKMFGLSQNKMLSFQYVIAAYYSLVTGIYSYYHYKEDNDLTQLMGNQNNLITEIGLCSDVHQILEIVRNYVYEVFSDCINVRVGNKKELLVAKIEKYLQDHYTEKSLSVNQIADELFFENSYIRRVYKLQTHKTIIQRLEEIRMEKAKQLLMEKHYKNSDIAEMTGYCDQYYFSKRFKLYYGCSPSEFQMEK</sequence>
<evidence type="ECO:0000256" key="10">
    <source>
        <dbReference type="PROSITE-ProRule" id="PRU00169"/>
    </source>
</evidence>
<dbReference type="InterPro" id="IPR011006">
    <property type="entry name" value="CheY-like_superfamily"/>
</dbReference>
<evidence type="ECO:0000313" key="14">
    <source>
        <dbReference type="EMBL" id="MEQ2430298.1"/>
    </source>
</evidence>
<dbReference type="InterPro" id="IPR018060">
    <property type="entry name" value="HTH_AraC"/>
</dbReference>
<name>A0ABV1DIW1_9FIRM</name>
<feature type="transmembrane region" description="Helical" evidence="11">
    <location>
        <begin position="328"/>
        <end position="348"/>
    </location>
</feature>
<dbReference type="Pfam" id="PF00072">
    <property type="entry name" value="Response_reg"/>
    <property type="match status" value="1"/>
</dbReference>
<reference evidence="14 15" key="1">
    <citation type="submission" date="2024-03" db="EMBL/GenBank/DDBJ databases">
        <title>Human intestinal bacterial collection.</title>
        <authorList>
            <person name="Pauvert C."/>
            <person name="Hitch T.C.A."/>
            <person name="Clavel T."/>
        </authorList>
    </citation>
    <scope>NUCLEOTIDE SEQUENCE [LARGE SCALE GENOMIC DNA]</scope>
    <source>
        <strain evidence="14 15">CLA-SR-H028</strain>
    </source>
</reference>
<comment type="caution">
    <text evidence="14">The sequence shown here is derived from an EMBL/GenBank/DDBJ whole genome shotgun (WGS) entry which is preliminary data.</text>
</comment>
<comment type="function">
    <text evidence="9">May play the central regulatory role in sporulation. It may be an element of the effector pathway responsible for the activation of sporulation genes in response to nutritional stress. Spo0A may act in concert with spo0H (a sigma factor) to control the expression of some genes that are critical to the sporulation process.</text>
</comment>
<dbReference type="Pfam" id="PF12833">
    <property type="entry name" value="HTH_18"/>
    <property type="match status" value="1"/>
</dbReference>
<keyword evidence="11" id="KW-0812">Transmembrane</keyword>
<dbReference type="SMART" id="SM00342">
    <property type="entry name" value="HTH_ARAC"/>
    <property type="match status" value="1"/>
</dbReference>
<dbReference type="PROSITE" id="PS50110">
    <property type="entry name" value="RESPONSE_REGULATORY"/>
    <property type="match status" value="1"/>
</dbReference>
<dbReference type="PROSITE" id="PS01124">
    <property type="entry name" value="HTH_ARAC_FAMILY_2"/>
    <property type="match status" value="1"/>
</dbReference>
<dbReference type="SMART" id="SM00448">
    <property type="entry name" value="REC"/>
    <property type="match status" value="1"/>
</dbReference>
<keyword evidence="11" id="KW-0472">Membrane</keyword>
<gene>
    <name evidence="14" type="ORF">WMO65_04705</name>
</gene>
<keyword evidence="8" id="KW-0804">Transcription</keyword>
<dbReference type="PANTHER" id="PTHR42713:SF3">
    <property type="entry name" value="TRANSCRIPTIONAL REGULATORY PROTEIN HPTR"/>
    <property type="match status" value="1"/>
</dbReference>
<evidence type="ECO:0000256" key="7">
    <source>
        <dbReference type="ARBA" id="ARBA00023125"/>
    </source>
</evidence>
<keyword evidence="7" id="KW-0238">DNA-binding</keyword>
<evidence type="ECO:0000256" key="1">
    <source>
        <dbReference type="ARBA" id="ARBA00004496"/>
    </source>
</evidence>
<protein>
    <recommendedName>
        <fullName evidence="2">Stage 0 sporulation protein A homolog</fullName>
    </recommendedName>
</protein>
<evidence type="ECO:0000313" key="15">
    <source>
        <dbReference type="Proteomes" id="UP001457898"/>
    </source>
</evidence>
<keyword evidence="5" id="KW-0902">Two-component regulatory system</keyword>
<keyword evidence="11" id="KW-1133">Transmembrane helix</keyword>
<keyword evidence="15" id="KW-1185">Reference proteome</keyword>
<dbReference type="SUPFAM" id="SSF52172">
    <property type="entry name" value="CheY-like"/>
    <property type="match status" value="1"/>
</dbReference>
<dbReference type="InterPro" id="IPR001789">
    <property type="entry name" value="Sig_transdc_resp-reg_receiver"/>
</dbReference>
<dbReference type="InterPro" id="IPR051552">
    <property type="entry name" value="HptR"/>
</dbReference>
<dbReference type="Proteomes" id="UP001457898">
    <property type="component" value="Unassembled WGS sequence"/>
</dbReference>
<organism evidence="14 15">
    <name type="scientific">Blautia caccae</name>
    <dbReference type="NCBI Taxonomy" id="3133175"/>
    <lineage>
        <taxon>Bacteria</taxon>
        <taxon>Bacillati</taxon>
        <taxon>Bacillota</taxon>
        <taxon>Clostridia</taxon>
        <taxon>Lachnospirales</taxon>
        <taxon>Lachnospiraceae</taxon>
        <taxon>Blautia</taxon>
    </lineage>
</organism>
<evidence type="ECO:0000259" key="13">
    <source>
        <dbReference type="PROSITE" id="PS50110"/>
    </source>
</evidence>
<dbReference type="EMBL" id="JBBMFP010000003">
    <property type="protein sequence ID" value="MEQ2430298.1"/>
    <property type="molecule type" value="Genomic_DNA"/>
</dbReference>
<dbReference type="Gene3D" id="1.10.10.60">
    <property type="entry name" value="Homeodomain-like"/>
    <property type="match status" value="2"/>
</dbReference>
<feature type="domain" description="Response regulatory" evidence="13">
    <location>
        <begin position="4"/>
        <end position="121"/>
    </location>
</feature>
<accession>A0ABV1DIW1</accession>
<evidence type="ECO:0000256" key="2">
    <source>
        <dbReference type="ARBA" id="ARBA00018672"/>
    </source>
</evidence>
<dbReference type="InterPro" id="IPR009057">
    <property type="entry name" value="Homeodomain-like_sf"/>
</dbReference>
<evidence type="ECO:0000256" key="3">
    <source>
        <dbReference type="ARBA" id="ARBA00022490"/>
    </source>
</evidence>
<evidence type="ECO:0000256" key="5">
    <source>
        <dbReference type="ARBA" id="ARBA00023012"/>
    </source>
</evidence>
<proteinExistence type="predicted"/>
<evidence type="ECO:0000256" key="11">
    <source>
        <dbReference type="SAM" id="Phobius"/>
    </source>
</evidence>
<dbReference type="SUPFAM" id="SSF46689">
    <property type="entry name" value="Homeodomain-like"/>
    <property type="match status" value="1"/>
</dbReference>